<dbReference type="EMBL" id="JACIER010000001">
    <property type="protein sequence ID" value="MBB4042582.1"/>
    <property type="molecule type" value="Genomic_DNA"/>
</dbReference>
<dbReference type="RefSeq" id="WP_044159876.1">
    <property type="nucleotide sequence ID" value="NZ_JACIER010000001.1"/>
</dbReference>
<dbReference type="Proteomes" id="UP000560658">
    <property type="component" value="Unassembled WGS sequence"/>
</dbReference>
<name>A0A840D263_9BACE</name>
<evidence type="ECO:0008006" key="5">
    <source>
        <dbReference type="Google" id="ProtNLM"/>
    </source>
</evidence>
<feature type="compositionally biased region" description="Basic and acidic residues" evidence="1">
    <location>
        <begin position="268"/>
        <end position="283"/>
    </location>
</feature>
<comment type="caution">
    <text evidence="3">The sequence shown here is derived from an EMBL/GenBank/DDBJ whole genome shotgun (WGS) entry which is preliminary data.</text>
</comment>
<evidence type="ECO:0000256" key="1">
    <source>
        <dbReference type="SAM" id="MobiDB-lite"/>
    </source>
</evidence>
<evidence type="ECO:0000256" key="2">
    <source>
        <dbReference type="SAM" id="SignalP"/>
    </source>
</evidence>
<sequence>MKKSYWLILFLLGSIQLSAQDTLTFHKSKKINKLIQLDVGVGAHFDLTHSPSGNMLTFLADRKRVTPAFDFRFLHFFSKRWGWYTDVSLDINAGKRRDCYAEWVQPLETDYYVKQVNQFGGDEQSRVNSYFSVGVAYRIENAGWSLYPRVGIGVNLISYQPIYAELKKKGGNELYRVQYSNLEGTSNLERAAWFVGMSANYKVSKRCFLFLDATYAQPMGHLTLNYTKTDLYTQDILEEKTYRSSTLGRFLKVTAGVGIPFYLGEKRNNGRRSSHSDRTNELMKKKRKDFGLFPRNK</sequence>
<proteinExistence type="predicted"/>
<gene>
    <name evidence="3" type="ORF">GGR06_000341</name>
</gene>
<protein>
    <recommendedName>
        <fullName evidence="5">Outer membrane protein beta-barrel domain-containing protein</fullName>
    </recommendedName>
</protein>
<evidence type="ECO:0000313" key="4">
    <source>
        <dbReference type="Proteomes" id="UP000560658"/>
    </source>
</evidence>
<feature type="signal peptide" evidence="2">
    <location>
        <begin position="1"/>
        <end position="19"/>
    </location>
</feature>
<keyword evidence="2" id="KW-0732">Signal</keyword>
<evidence type="ECO:0000313" key="3">
    <source>
        <dbReference type="EMBL" id="MBB4042582.1"/>
    </source>
</evidence>
<keyword evidence="4" id="KW-1185">Reference proteome</keyword>
<dbReference type="AlphaFoldDB" id="A0A840D263"/>
<feature type="chain" id="PRO_5032496058" description="Outer membrane protein beta-barrel domain-containing protein" evidence="2">
    <location>
        <begin position="20"/>
        <end position="297"/>
    </location>
</feature>
<accession>A0A840D263</accession>
<feature type="region of interest" description="Disordered" evidence="1">
    <location>
        <begin position="268"/>
        <end position="297"/>
    </location>
</feature>
<organism evidence="3 4">
    <name type="scientific">Bacteroides reticulotermitis</name>
    <dbReference type="NCBI Taxonomy" id="1133319"/>
    <lineage>
        <taxon>Bacteria</taxon>
        <taxon>Pseudomonadati</taxon>
        <taxon>Bacteroidota</taxon>
        <taxon>Bacteroidia</taxon>
        <taxon>Bacteroidales</taxon>
        <taxon>Bacteroidaceae</taxon>
        <taxon>Bacteroides</taxon>
    </lineage>
</organism>
<reference evidence="3" key="1">
    <citation type="submission" date="2020-08" db="EMBL/GenBank/DDBJ databases">
        <title>Genomic Encyclopedia of Type Strains, Phase IV (KMG-IV): sequencing the most valuable type-strain genomes for metagenomic binning, comparative biology and taxonomic classification.</title>
        <authorList>
            <person name="Goeker M."/>
        </authorList>
    </citation>
    <scope>NUCLEOTIDE SEQUENCE [LARGE SCALE GENOMIC DNA]</scope>
    <source>
        <strain evidence="3">DSM 105720</strain>
    </source>
</reference>